<organism evidence="4 5">
    <name type="scientific">Natronospira elongata</name>
    <dbReference type="NCBI Taxonomy" id="3110268"/>
    <lineage>
        <taxon>Bacteria</taxon>
        <taxon>Pseudomonadati</taxon>
        <taxon>Pseudomonadota</taxon>
        <taxon>Gammaproteobacteria</taxon>
        <taxon>Natronospirales</taxon>
        <taxon>Natronospiraceae</taxon>
        <taxon>Natronospira</taxon>
    </lineage>
</organism>
<dbReference type="AlphaFoldDB" id="A0AAP6JDY5"/>
<dbReference type="Proteomes" id="UP001302316">
    <property type="component" value="Unassembled WGS sequence"/>
</dbReference>
<dbReference type="GO" id="GO:0000052">
    <property type="term" value="P:citrulline metabolic process"/>
    <property type="evidence" value="ECO:0007669"/>
    <property type="project" value="TreeGrafter"/>
</dbReference>
<name>A0AAP6JDY5_9GAMM</name>
<gene>
    <name evidence="4" type="ORF">VCB98_05220</name>
</gene>
<evidence type="ECO:0000256" key="1">
    <source>
        <dbReference type="ARBA" id="ARBA00008532"/>
    </source>
</evidence>
<sequence length="277" mass="31074">MSTSTRILMCPPDHFHVNYAINPWMKGNQDQVSQEKAMSQWQALRALVARFAEVVEIEPQEGVPDMVFTANAGTVAGKRAVVSSFAHKERQPEERHFAQFFRKIGYEVGELPEGVRYEGAGDSLFDRGGEWLWAGSGFRTDREAHEFVADFLGVDVLSLTLVDERFYHIDTCFCPLAGGWLLYYPQAYDVASNELIESRVPAERRIRVTEEEAAEFSCNAINIGENVIMHDCSDRLRSELERAGFTVHTTSLSEFLKAGGSAKCLSLKLDEPEAIAK</sequence>
<evidence type="ECO:0000313" key="5">
    <source>
        <dbReference type="Proteomes" id="UP001302316"/>
    </source>
</evidence>
<evidence type="ECO:0000256" key="2">
    <source>
        <dbReference type="ARBA" id="ARBA00022801"/>
    </source>
</evidence>
<dbReference type="PANTHER" id="PTHR12737:SF9">
    <property type="entry name" value="DIMETHYLARGININASE"/>
    <property type="match status" value="1"/>
</dbReference>
<dbReference type="Gene3D" id="3.75.10.10">
    <property type="entry name" value="L-arginine/glycine Amidinotransferase, Chain A"/>
    <property type="match status" value="1"/>
</dbReference>
<protein>
    <submittedName>
        <fullName evidence="4">Dimethylarginine dimethylaminohydrolase family protein</fullName>
    </submittedName>
</protein>
<keyword evidence="5" id="KW-1185">Reference proteome</keyword>
<dbReference type="GO" id="GO:0045429">
    <property type="term" value="P:positive regulation of nitric oxide biosynthetic process"/>
    <property type="evidence" value="ECO:0007669"/>
    <property type="project" value="TreeGrafter"/>
</dbReference>
<dbReference type="GO" id="GO:0016597">
    <property type="term" value="F:amino acid binding"/>
    <property type="evidence" value="ECO:0007669"/>
    <property type="project" value="TreeGrafter"/>
</dbReference>
<keyword evidence="2" id="KW-0378">Hydrolase</keyword>
<comment type="similarity">
    <text evidence="1">Belongs to the DDAH family.</text>
</comment>
<dbReference type="GO" id="GO:0016403">
    <property type="term" value="F:dimethylargininase activity"/>
    <property type="evidence" value="ECO:0007669"/>
    <property type="project" value="TreeGrafter"/>
</dbReference>
<dbReference type="Pfam" id="PF19420">
    <property type="entry name" value="DDAH_eukar"/>
    <property type="match status" value="1"/>
</dbReference>
<evidence type="ECO:0000313" key="4">
    <source>
        <dbReference type="EMBL" id="MEA5445218.1"/>
    </source>
</evidence>
<reference evidence="4 5" key="1">
    <citation type="submission" date="2023-12" db="EMBL/GenBank/DDBJ databases">
        <title>Whole-genome sequencing of halo(alkali)philic microorganisms from hypersaline lakes.</title>
        <authorList>
            <person name="Sorokin D.Y."/>
            <person name="Merkel A.Y."/>
            <person name="Messina E."/>
            <person name="Yakimov M."/>
        </authorList>
    </citation>
    <scope>NUCLEOTIDE SEQUENCE [LARGE SCALE GENOMIC DNA]</scope>
    <source>
        <strain evidence="4 5">AB-CW1</strain>
    </source>
</reference>
<dbReference type="InterPro" id="IPR033199">
    <property type="entry name" value="DDAH-like"/>
</dbReference>
<dbReference type="GO" id="GO:0006525">
    <property type="term" value="P:arginine metabolic process"/>
    <property type="evidence" value="ECO:0007669"/>
    <property type="project" value="TreeGrafter"/>
</dbReference>
<evidence type="ECO:0000256" key="3">
    <source>
        <dbReference type="PIRSR" id="PIRSR633199-1"/>
    </source>
</evidence>
<proteinExistence type="inferred from homology"/>
<accession>A0AAP6JDY5</accession>
<comment type="caution">
    <text evidence="4">The sequence shown here is derived from an EMBL/GenBank/DDBJ whole genome shotgun (WGS) entry which is preliminary data.</text>
</comment>
<feature type="active site" description="Nucleophile" evidence="3">
    <location>
        <position position="264"/>
    </location>
</feature>
<dbReference type="PANTHER" id="PTHR12737">
    <property type="entry name" value="DIMETHYLARGININE DIMETHYLAMINOHYDROLASE"/>
    <property type="match status" value="1"/>
</dbReference>
<dbReference type="RefSeq" id="WP_346050848.1">
    <property type="nucleotide sequence ID" value="NZ_JAYGII010000007.1"/>
</dbReference>
<feature type="active site" description="Proton donor" evidence="3">
    <location>
        <position position="168"/>
    </location>
</feature>
<dbReference type="EMBL" id="JAYGII010000007">
    <property type="protein sequence ID" value="MEA5445218.1"/>
    <property type="molecule type" value="Genomic_DNA"/>
</dbReference>
<dbReference type="SUPFAM" id="SSF55909">
    <property type="entry name" value="Pentein"/>
    <property type="match status" value="1"/>
</dbReference>